<protein>
    <submittedName>
        <fullName evidence="4">GNAT family N-acetyltransferase</fullName>
    </submittedName>
</protein>
<reference evidence="4 5" key="1">
    <citation type="submission" date="2019-04" db="EMBL/GenBank/DDBJ databases">
        <title>Phreatobacter aquaticus sp. nov.</title>
        <authorList>
            <person name="Choi A."/>
        </authorList>
    </citation>
    <scope>NUCLEOTIDE SEQUENCE [LARGE SCALE GENOMIC DNA]</scope>
    <source>
        <strain evidence="4 5">KCTC 52518</strain>
    </source>
</reference>
<dbReference type="RefSeq" id="WP_136964278.1">
    <property type="nucleotide sequence ID" value="NZ_CP039690.1"/>
</dbReference>
<dbReference type="GO" id="GO:0016747">
    <property type="term" value="F:acyltransferase activity, transferring groups other than amino-acyl groups"/>
    <property type="evidence" value="ECO:0007669"/>
    <property type="project" value="InterPro"/>
</dbReference>
<proteinExistence type="predicted"/>
<dbReference type="KEGG" id="pstg:E8M01_34315"/>
<dbReference type="EMBL" id="CP039690">
    <property type="protein sequence ID" value="QCI68863.1"/>
    <property type="molecule type" value="Genomic_DNA"/>
</dbReference>
<evidence type="ECO:0000313" key="5">
    <source>
        <dbReference type="Proteomes" id="UP000298781"/>
    </source>
</evidence>
<keyword evidence="2" id="KW-0012">Acyltransferase</keyword>
<evidence type="ECO:0000259" key="3">
    <source>
        <dbReference type="PROSITE" id="PS51186"/>
    </source>
</evidence>
<sequence length="162" mass="17694">MPVDVRAATEADLDRLVELNQVVQGLHAALYPGDFKPTADPVEMRTFFAARLDGPHSAIGIAETDGIPVGYVLFDVQVRPETPLTPPRARLYVQHIAVAAAARRRGVAAALMRYVEGRALFEGIDEIALDIWSANLDAQHFFAAQGFAAFNVTLRKTLAEPR</sequence>
<dbReference type="Proteomes" id="UP000298781">
    <property type="component" value="Chromosome"/>
</dbReference>
<dbReference type="PANTHER" id="PTHR43877:SF2">
    <property type="entry name" value="AMINOALKYLPHOSPHONATE N-ACETYLTRANSFERASE-RELATED"/>
    <property type="match status" value="1"/>
</dbReference>
<dbReference type="OrthoDB" id="8450419at2"/>
<gene>
    <name evidence="4" type="ORF">E8M01_34315</name>
</gene>
<dbReference type="InterPro" id="IPR016181">
    <property type="entry name" value="Acyl_CoA_acyltransferase"/>
</dbReference>
<dbReference type="AlphaFoldDB" id="A0A4D7BEJ0"/>
<accession>A0A4D7BEJ0</accession>
<keyword evidence="5" id="KW-1185">Reference proteome</keyword>
<keyword evidence="1 4" id="KW-0808">Transferase</keyword>
<dbReference type="SUPFAM" id="SSF55729">
    <property type="entry name" value="Acyl-CoA N-acyltransferases (Nat)"/>
    <property type="match status" value="1"/>
</dbReference>
<evidence type="ECO:0000256" key="2">
    <source>
        <dbReference type="ARBA" id="ARBA00023315"/>
    </source>
</evidence>
<feature type="domain" description="N-acetyltransferase" evidence="3">
    <location>
        <begin position="3"/>
        <end position="162"/>
    </location>
</feature>
<evidence type="ECO:0000313" key="4">
    <source>
        <dbReference type="EMBL" id="QCI68863.1"/>
    </source>
</evidence>
<dbReference type="InterPro" id="IPR050832">
    <property type="entry name" value="Bact_Acetyltransf"/>
</dbReference>
<dbReference type="Gene3D" id="3.40.630.30">
    <property type="match status" value="1"/>
</dbReference>
<dbReference type="Pfam" id="PF00583">
    <property type="entry name" value="Acetyltransf_1"/>
    <property type="match status" value="1"/>
</dbReference>
<dbReference type="PANTHER" id="PTHR43877">
    <property type="entry name" value="AMINOALKYLPHOSPHONATE N-ACETYLTRANSFERASE-RELATED-RELATED"/>
    <property type="match status" value="1"/>
</dbReference>
<organism evidence="4 5">
    <name type="scientific">Phreatobacter stygius</name>
    <dbReference type="NCBI Taxonomy" id="1940610"/>
    <lineage>
        <taxon>Bacteria</taxon>
        <taxon>Pseudomonadati</taxon>
        <taxon>Pseudomonadota</taxon>
        <taxon>Alphaproteobacteria</taxon>
        <taxon>Hyphomicrobiales</taxon>
        <taxon>Phreatobacteraceae</taxon>
        <taxon>Phreatobacter</taxon>
    </lineage>
</organism>
<evidence type="ECO:0000256" key="1">
    <source>
        <dbReference type="ARBA" id="ARBA00022679"/>
    </source>
</evidence>
<dbReference type="PROSITE" id="PS51186">
    <property type="entry name" value="GNAT"/>
    <property type="match status" value="1"/>
</dbReference>
<dbReference type="InterPro" id="IPR000182">
    <property type="entry name" value="GNAT_dom"/>
</dbReference>
<name>A0A4D7BEJ0_9HYPH</name>